<gene>
    <name evidence="5" type="ORF">FHU29_002248</name>
</gene>
<dbReference type="PRINTS" id="PR00035">
    <property type="entry name" value="HTHGNTR"/>
</dbReference>
<evidence type="ECO:0000256" key="2">
    <source>
        <dbReference type="ARBA" id="ARBA00023125"/>
    </source>
</evidence>
<dbReference type="PROSITE" id="PS50949">
    <property type="entry name" value="HTH_GNTR"/>
    <property type="match status" value="1"/>
</dbReference>
<dbReference type="InterPro" id="IPR036388">
    <property type="entry name" value="WH-like_DNA-bd_sf"/>
</dbReference>
<feature type="domain" description="HTH gntR-type" evidence="4">
    <location>
        <begin position="5"/>
        <end position="72"/>
    </location>
</feature>
<dbReference type="PANTHER" id="PTHR43537:SF24">
    <property type="entry name" value="GLUCONATE OPERON TRANSCRIPTIONAL REPRESSOR"/>
    <property type="match status" value="1"/>
</dbReference>
<reference evidence="5 6" key="1">
    <citation type="submission" date="2020-08" db="EMBL/GenBank/DDBJ databases">
        <title>Sequencing the genomes of 1000 actinobacteria strains.</title>
        <authorList>
            <person name="Klenk H.-P."/>
        </authorList>
    </citation>
    <scope>NUCLEOTIDE SEQUENCE [LARGE SCALE GENOMIC DNA]</scope>
    <source>
        <strain evidence="5 6">DSM 45258</strain>
    </source>
</reference>
<dbReference type="OrthoDB" id="3186208at2"/>
<dbReference type="PANTHER" id="PTHR43537">
    <property type="entry name" value="TRANSCRIPTIONAL REGULATOR, GNTR FAMILY"/>
    <property type="match status" value="1"/>
</dbReference>
<dbReference type="SUPFAM" id="SSF48008">
    <property type="entry name" value="GntR ligand-binding domain-like"/>
    <property type="match status" value="1"/>
</dbReference>
<evidence type="ECO:0000259" key="4">
    <source>
        <dbReference type="PROSITE" id="PS50949"/>
    </source>
</evidence>
<dbReference type="AlphaFoldDB" id="A0A839RNB3"/>
<dbReference type="SMART" id="SM00895">
    <property type="entry name" value="FCD"/>
    <property type="match status" value="1"/>
</dbReference>
<dbReference type="RefSeq" id="WP_064441301.1">
    <property type="nucleotide sequence ID" value="NZ_BDDI01000013.1"/>
</dbReference>
<evidence type="ECO:0000256" key="3">
    <source>
        <dbReference type="ARBA" id="ARBA00023163"/>
    </source>
</evidence>
<evidence type="ECO:0000313" key="6">
    <source>
        <dbReference type="Proteomes" id="UP000567922"/>
    </source>
</evidence>
<dbReference type="GO" id="GO:0003700">
    <property type="term" value="F:DNA-binding transcription factor activity"/>
    <property type="evidence" value="ECO:0007669"/>
    <property type="project" value="InterPro"/>
</dbReference>
<protein>
    <submittedName>
        <fullName evidence="5">DNA-binding GntR family transcriptional regulator</fullName>
    </submittedName>
</protein>
<dbReference type="InterPro" id="IPR000524">
    <property type="entry name" value="Tscrpt_reg_HTH_GntR"/>
</dbReference>
<dbReference type="EMBL" id="JACHWS010000002">
    <property type="protein sequence ID" value="MBB3037799.1"/>
    <property type="molecule type" value="Genomic_DNA"/>
</dbReference>
<dbReference type="Gene3D" id="1.20.120.530">
    <property type="entry name" value="GntR ligand-binding domain-like"/>
    <property type="match status" value="1"/>
</dbReference>
<organism evidence="5 6">
    <name type="scientific">Hoyosella altamirensis</name>
    <dbReference type="NCBI Taxonomy" id="616997"/>
    <lineage>
        <taxon>Bacteria</taxon>
        <taxon>Bacillati</taxon>
        <taxon>Actinomycetota</taxon>
        <taxon>Actinomycetes</taxon>
        <taxon>Mycobacteriales</taxon>
        <taxon>Hoyosellaceae</taxon>
        <taxon>Hoyosella</taxon>
    </lineage>
</organism>
<keyword evidence="6" id="KW-1185">Reference proteome</keyword>
<sequence length="224" mass="25337">MSKKYSSADRVYEHVKERIIDGTLAGGELLSEGEIASALEVSRTPVREGFLRLEAEGWMRLFPKRGALIVPIAEGEAEELVEARYLTEVHAMRVLADDSDARGRVVESLRESLNRLTDLRARGDVGEFVAEDADFHATIVGACRNRLLISFYSTLRDRQRRMSAQSIARDVATSPKILEDHQALIDVVERGDVEAYAEAVWAHMRQVHRLTDRPRPDIRWVNRG</sequence>
<evidence type="ECO:0000256" key="1">
    <source>
        <dbReference type="ARBA" id="ARBA00023015"/>
    </source>
</evidence>
<dbReference type="Proteomes" id="UP000567922">
    <property type="component" value="Unassembled WGS sequence"/>
</dbReference>
<keyword evidence="3" id="KW-0804">Transcription</keyword>
<dbReference type="Pfam" id="PF00392">
    <property type="entry name" value="GntR"/>
    <property type="match status" value="1"/>
</dbReference>
<keyword evidence="2 5" id="KW-0238">DNA-binding</keyword>
<dbReference type="InterPro" id="IPR011711">
    <property type="entry name" value="GntR_C"/>
</dbReference>
<proteinExistence type="predicted"/>
<dbReference type="GO" id="GO:0003677">
    <property type="term" value="F:DNA binding"/>
    <property type="evidence" value="ECO:0007669"/>
    <property type="project" value="UniProtKB-KW"/>
</dbReference>
<evidence type="ECO:0000313" key="5">
    <source>
        <dbReference type="EMBL" id="MBB3037799.1"/>
    </source>
</evidence>
<dbReference type="Pfam" id="PF07729">
    <property type="entry name" value="FCD"/>
    <property type="match status" value="1"/>
</dbReference>
<name>A0A839RNB3_9ACTN</name>
<dbReference type="SMART" id="SM00345">
    <property type="entry name" value="HTH_GNTR"/>
    <property type="match status" value="1"/>
</dbReference>
<dbReference type="InterPro" id="IPR008920">
    <property type="entry name" value="TF_FadR/GntR_C"/>
</dbReference>
<dbReference type="InterPro" id="IPR036390">
    <property type="entry name" value="WH_DNA-bd_sf"/>
</dbReference>
<comment type="caution">
    <text evidence="5">The sequence shown here is derived from an EMBL/GenBank/DDBJ whole genome shotgun (WGS) entry which is preliminary data.</text>
</comment>
<accession>A0A839RNB3</accession>
<dbReference type="SUPFAM" id="SSF46785">
    <property type="entry name" value="Winged helix' DNA-binding domain"/>
    <property type="match status" value="1"/>
</dbReference>
<dbReference type="Gene3D" id="1.10.10.10">
    <property type="entry name" value="Winged helix-like DNA-binding domain superfamily/Winged helix DNA-binding domain"/>
    <property type="match status" value="1"/>
</dbReference>
<keyword evidence="1" id="KW-0805">Transcription regulation</keyword>